<evidence type="ECO:0000313" key="2">
    <source>
        <dbReference type="Proteomes" id="UP000235145"/>
    </source>
</evidence>
<reference evidence="1 2" key="1">
    <citation type="journal article" date="2017" name="Nat. Commun.">
        <title>Genome assembly with in vitro proximity ligation data and whole-genome triplication in lettuce.</title>
        <authorList>
            <person name="Reyes-Chin-Wo S."/>
            <person name="Wang Z."/>
            <person name="Yang X."/>
            <person name="Kozik A."/>
            <person name="Arikit S."/>
            <person name="Song C."/>
            <person name="Xia L."/>
            <person name="Froenicke L."/>
            <person name="Lavelle D.O."/>
            <person name="Truco M.J."/>
            <person name="Xia R."/>
            <person name="Zhu S."/>
            <person name="Xu C."/>
            <person name="Xu H."/>
            <person name="Xu X."/>
            <person name="Cox K."/>
            <person name="Korf I."/>
            <person name="Meyers B.C."/>
            <person name="Michelmore R.W."/>
        </authorList>
    </citation>
    <scope>NUCLEOTIDE SEQUENCE [LARGE SCALE GENOMIC DNA]</scope>
    <source>
        <strain evidence="2">cv. Salinas</strain>
        <tissue evidence="1">Seedlings</tissue>
    </source>
</reference>
<dbReference type="EMBL" id="NBSK02000001">
    <property type="protein sequence ID" value="KAJ0225893.1"/>
    <property type="molecule type" value="Genomic_DNA"/>
</dbReference>
<evidence type="ECO:0000313" key="1">
    <source>
        <dbReference type="EMBL" id="KAJ0225893.1"/>
    </source>
</evidence>
<comment type="caution">
    <text evidence="1">The sequence shown here is derived from an EMBL/GenBank/DDBJ whole genome shotgun (WGS) entry which is preliminary data.</text>
</comment>
<accession>A0A9R1WPQ0</accession>
<gene>
    <name evidence="1" type="ORF">LSAT_V11C100037850</name>
</gene>
<proteinExistence type="predicted"/>
<sequence>MESRSNKKEIFGRKNFIQKCLINYSFDYNMTVYTEKFLLQPAGLNLDAKSWLVYKTDQFVGSCFGDYMNMWMGVECLPLLYHYHMCNEFTTFDPFDLEELLFPIGDYQVCFDIKIFTLSPACGSSSISPIAGVFGKYLRKSVTNKCMALVSNLDELNRYKTFPNSSIVGSPMLGVFPWTDAYPRMRHLHAVECECICNNVKFQLNF</sequence>
<keyword evidence="2" id="KW-1185">Reference proteome</keyword>
<organism evidence="1 2">
    <name type="scientific">Lactuca sativa</name>
    <name type="common">Garden lettuce</name>
    <dbReference type="NCBI Taxonomy" id="4236"/>
    <lineage>
        <taxon>Eukaryota</taxon>
        <taxon>Viridiplantae</taxon>
        <taxon>Streptophyta</taxon>
        <taxon>Embryophyta</taxon>
        <taxon>Tracheophyta</taxon>
        <taxon>Spermatophyta</taxon>
        <taxon>Magnoliopsida</taxon>
        <taxon>eudicotyledons</taxon>
        <taxon>Gunneridae</taxon>
        <taxon>Pentapetalae</taxon>
        <taxon>asterids</taxon>
        <taxon>campanulids</taxon>
        <taxon>Asterales</taxon>
        <taxon>Asteraceae</taxon>
        <taxon>Cichorioideae</taxon>
        <taxon>Cichorieae</taxon>
        <taxon>Lactucinae</taxon>
        <taxon>Lactuca</taxon>
    </lineage>
</organism>
<protein>
    <submittedName>
        <fullName evidence="1">Uncharacterized protein</fullName>
    </submittedName>
</protein>
<dbReference type="AlphaFoldDB" id="A0A9R1WPQ0"/>
<dbReference type="Proteomes" id="UP000235145">
    <property type="component" value="Unassembled WGS sequence"/>
</dbReference>
<name>A0A9R1WPQ0_LACSA</name>